<feature type="transmembrane region" description="Helical" evidence="1">
    <location>
        <begin position="532"/>
        <end position="551"/>
    </location>
</feature>
<dbReference type="SUPFAM" id="SSF82714">
    <property type="entry name" value="Multidrug efflux transporter AcrB TolC docking domain, DN and DC subdomains"/>
    <property type="match status" value="2"/>
</dbReference>
<reference evidence="2 3" key="1">
    <citation type="submission" date="2022-11" db="EMBL/GenBank/DDBJ databases">
        <title>Study of microbial diversity in lake waters.</title>
        <authorList>
            <person name="Zhang J."/>
        </authorList>
    </citation>
    <scope>NUCLEOTIDE SEQUENCE [LARGE SCALE GENOMIC DNA]</scope>
    <source>
        <strain evidence="2 3">DT12</strain>
    </source>
</reference>
<feature type="transmembrane region" description="Helical" evidence="1">
    <location>
        <begin position="429"/>
        <end position="455"/>
    </location>
</feature>
<keyword evidence="1" id="KW-0472">Membrane</keyword>
<evidence type="ECO:0000313" key="3">
    <source>
        <dbReference type="Proteomes" id="UP001208017"/>
    </source>
</evidence>
<feature type="transmembrane region" description="Helical" evidence="1">
    <location>
        <begin position="887"/>
        <end position="907"/>
    </location>
</feature>
<dbReference type="EMBL" id="JAPMLT010000001">
    <property type="protein sequence ID" value="MCX7568986.1"/>
    <property type="molecule type" value="Genomic_DNA"/>
</dbReference>
<feature type="transmembrane region" description="Helical" evidence="1">
    <location>
        <begin position="990"/>
        <end position="1016"/>
    </location>
</feature>
<sequence length="1027" mass="111538">MRLSELSVKRPVAAAMIIVALVILGGVSLFKLPVELFPRMTFPIAAVTLQSPGSGPEVLENMITRPLEEILGTANNVKNISSVTRSGGVLILVEFDWGTDMDFATLQMREKVDYIRPLLPAGTQAPTVLRFDPNLLPVVQLGMTGGRDLNELDLLADETIKRRLERVEGVAAVQVTGGSTQVIEITVNPLALQSRGLTLDQLSKLLAAENLTLSGGSVREAGRDMAILIQGHYPDLETIRTLPLASPQGNRFHLRDVATVAEVTDNAGHLSRMNGHPGVSLSIQKLSDANTVQVSRGVEQALDDLKKDLPDNVQITPLFDQADFIIMSVRTLTRDMLLGGLFAVLILRLFLKSWRSTLVISLAIPISIIATFIMVYFAGMTVNMLTMGGLALGVGAMVDTAVVILENIFRHRQLGRPLREAVLDGSSEVSLAVTAAAFASVVVFSPIIFVSGLAAQLFKPLALTVTFSHLASLFSALLLVPMFAYYFLRGDKQMKTDQTELAKEETAKEETLGRLGRLYARLLHRAVNRRKTVYFTTLLLLALSAAAYPFLGKEFMPKGDQGAIQINLDLPPGTPLLHTSQRVADAEARLGQVPEIETTFVTIGGGNLFNPTAGIQTQKAVLNVQLRTARDRTTAAVADDIRARLRDIPAARIAVQVSGDQFGGGAGRPIQIRLRGDDPELLRTLARQTEQEISAVEGVREASAAREALTQELRVTVDREKALSYGLSHAQIAAQIHQLVQGQTVTRYRSKGRELDVRVTIPPDMRSSVERLRHLQLLSPLGGNVALDTVARLNMATGPAQISRYNNLREMTVEADYQGRSLGHVMDDIRQRLGQNVTLPAGYSIEYGGESEQMSDAFTKLQGALVLAVILVYMVMAAQFESFFHPLVIMFSVPVTVIGVVFGLLVTGRSLGVGAFIGLIVLVGIVVNNAIILVDYINRLRRRGLDRVEAVLEAGPVRLRPILMTAGATVLGLLPASLGYGEGAEIQAPLATVVLFGLTFSTLITLVLVPVVYLSLDEWFSRLKARR</sequence>
<name>A0ABT3X065_9BACL</name>
<proteinExistence type="predicted"/>
<feature type="transmembrane region" description="Helical" evidence="1">
    <location>
        <begin position="12"/>
        <end position="30"/>
    </location>
</feature>
<feature type="transmembrane region" description="Helical" evidence="1">
    <location>
        <begin position="913"/>
        <end position="938"/>
    </location>
</feature>
<gene>
    <name evidence="2" type="ORF">OS242_03290</name>
</gene>
<accession>A0ABT3X065</accession>
<dbReference type="Gene3D" id="1.20.1640.10">
    <property type="entry name" value="Multidrug efflux transporter AcrB transmembrane domain"/>
    <property type="match status" value="2"/>
</dbReference>
<dbReference type="Pfam" id="PF00873">
    <property type="entry name" value="ACR_tran"/>
    <property type="match status" value="1"/>
</dbReference>
<dbReference type="InterPro" id="IPR001036">
    <property type="entry name" value="Acrflvin-R"/>
</dbReference>
<evidence type="ECO:0000313" key="2">
    <source>
        <dbReference type="EMBL" id="MCX7568986.1"/>
    </source>
</evidence>
<feature type="transmembrane region" description="Helical" evidence="1">
    <location>
        <begin position="959"/>
        <end position="978"/>
    </location>
</feature>
<dbReference type="RefSeq" id="WP_267150216.1">
    <property type="nucleotide sequence ID" value="NZ_JAPMLT010000001.1"/>
</dbReference>
<dbReference type="PANTHER" id="PTHR32063">
    <property type="match status" value="1"/>
</dbReference>
<feature type="transmembrane region" description="Helical" evidence="1">
    <location>
        <begin position="384"/>
        <end position="409"/>
    </location>
</feature>
<dbReference type="Gene3D" id="3.30.2090.10">
    <property type="entry name" value="Multidrug efflux transporter AcrB TolC docking domain, DN and DC subdomains"/>
    <property type="match status" value="2"/>
</dbReference>
<dbReference type="Gene3D" id="3.30.70.1320">
    <property type="entry name" value="Multidrug efflux transporter AcrB pore domain like"/>
    <property type="match status" value="1"/>
</dbReference>
<dbReference type="SUPFAM" id="SSF82693">
    <property type="entry name" value="Multidrug efflux transporter AcrB pore domain, PN1, PN2, PC1 and PC2 subdomains"/>
    <property type="match status" value="3"/>
</dbReference>
<feature type="transmembrane region" description="Helical" evidence="1">
    <location>
        <begin position="332"/>
        <end position="351"/>
    </location>
</feature>
<comment type="caution">
    <text evidence="2">The sequence shown here is derived from an EMBL/GenBank/DDBJ whole genome shotgun (WGS) entry which is preliminary data.</text>
</comment>
<protein>
    <submittedName>
        <fullName evidence="2">Efflux RND transporter permease subunit</fullName>
    </submittedName>
</protein>
<dbReference type="SUPFAM" id="SSF82866">
    <property type="entry name" value="Multidrug efflux transporter AcrB transmembrane domain"/>
    <property type="match status" value="2"/>
</dbReference>
<dbReference type="PANTHER" id="PTHR32063:SF0">
    <property type="entry name" value="SWARMING MOTILITY PROTEIN SWRC"/>
    <property type="match status" value="1"/>
</dbReference>
<feature type="transmembrane region" description="Helical" evidence="1">
    <location>
        <begin position="861"/>
        <end position="880"/>
    </location>
</feature>
<feature type="transmembrane region" description="Helical" evidence="1">
    <location>
        <begin position="358"/>
        <end position="378"/>
    </location>
</feature>
<keyword evidence="1" id="KW-0812">Transmembrane</keyword>
<dbReference type="PRINTS" id="PR00702">
    <property type="entry name" value="ACRIFLAVINRP"/>
</dbReference>
<evidence type="ECO:0000256" key="1">
    <source>
        <dbReference type="SAM" id="Phobius"/>
    </source>
</evidence>
<organism evidence="2 3">
    <name type="scientific">Tumebacillus lacus</name>
    <dbReference type="NCBI Taxonomy" id="2995335"/>
    <lineage>
        <taxon>Bacteria</taxon>
        <taxon>Bacillati</taxon>
        <taxon>Bacillota</taxon>
        <taxon>Bacilli</taxon>
        <taxon>Bacillales</taxon>
        <taxon>Alicyclobacillaceae</taxon>
        <taxon>Tumebacillus</taxon>
    </lineage>
</organism>
<dbReference type="Proteomes" id="UP001208017">
    <property type="component" value="Unassembled WGS sequence"/>
</dbReference>
<feature type="transmembrane region" description="Helical" evidence="1">
    <location>
        <begin position="467"/>
        <end position="488"/>
    </location>
</feature>
<keyword evidence="3" id="KW-1185">Reference proteome</keyword>
<dbReference type="InterPro" id="IPR027463">
    <property type="entry name" value="AcrB_DN_DC_subdom"/>
</dbReference>
<dbReference type="Gene3D" id="3.30.70.1440">
    <property type="entry name" value="Multidrug efflux transporter AcrB pore domain"/>
    <property type="match status" value="1"/>
</dbReference>
<dbReference type="Gene3D" id="3.30.70.1430">
    <property type="entry name" value="Multidrug efflux transporter AcrB pore domain"/>
    <property type="match status" value="2"/>
</dbReference>
<keyword evidence="1" id="KW-1133">Transmembrane helix</keyword>